<keyword evidence="1 2" id="KW-0732">Signal</keyword>
<dbReference type="PANTHER" id="PTHR33470">
    <property type="entry name" value="OS01G0164075 PROTEIN"/>
    <property type="match status" value="1"/>
</dbReference>
<feature type="signal peptide" evidence="2">
    <location>
        <begin position="1"/>
        <end position="15"/>
    </location>
</feature>
<dbReference type="AlphaFoldDB" id="A0A438FJ16"/>
<dbReference type="Proteomes" id="UP000288805">
    <property type="component" value="Unassembled WGS sequence"/>
</dbReference>
<gene>
    <name evidence="3" type="ORF">CK203_083406</name>
</gene>
<evidence type="ECO:0008006" key="5">
    <source>
        <dbReference type="Google" id="ProtNLM"/>
    </source>
</evidence>
<feature type="chain" id="PRO_5019061398" description="Proline-rich protein 3" evidence="2">
    <location>
        <begin position="16"/>
        <end position="144"/>
    </location>
</feature>
<protein>
    <recommendedName>
        <fullName evidence="5">Proline-rich protein 3</fullName>
    </recommendedName>
</protein>
<evidence type="ECO:0000313" key="4">
    <source>
        <dbReference type="Proteomes" id="UP000288805"/>
    </source>
</evidence>
<name>A0A438FJ16_VITVI</name>
<organism evidence="3 4">
    <name type="scientific">Vitis vinifera</name>
    <name type="common">Grape</name>
    <dbReference type="NCBI Taxonomy" id="29760"/>
    <lineage>
        <taxon>Eukaryota</taxon>
        <taxon>Viridiplantae</taxon>
        <taxon>Streptophyta</taxon>
        <taxon>Embryophyta</taxon>
        <taxon>Tracheophyta</taxon>
        <taxon>Spermatophyta</taxon>
        <taxon>Magnoliopsida</taxon>
        <taxon>eudicotyledons</taxon>
        <taxon>Gunneridae</taxon>
        <taxon>Pentapetalae</taxon>
        <taxon>rosids</taxon>
        <taxon>Vitales</taxon>
        <taxon>Vitaceae</taxon>
        <taxon>Viteae</taxon>
        <taxon>Vitis</taxon>
    </lineage>
</organism>
<evidence type="ECO:0000313" key="3">
    <source>
        <dbReference type="EMBL" id="RVW59961.1"/>
    </source>
</evidence>
<sequence length="144" mass="15991">MILFSLVAISSASIGRNCDKDNVVVCDSYRRKNIYGEEKITCTKVDKQGYETGSNSFSGASDEKGYFFATLYPSEVEDDCNLAECKAFLESSPLETCNVPTDDNNGVSGCPLDFYHSLSVKKMMLYFVKPLFYTSKPKSISNGY</sequence>
<comment type="caution">
    <text evidence="3">The sequence shown here is derived from an EMBL/GenBank/DDBJ whole genome shotgun (WGS) entry which is preliminary data.</text>
</comment>
<dbReference type="Pfam" id="PF01190">
    <property type="entry name" value="Pollen_Ole_e_1"/>
    <property type="match status" value="1"/>
</dbReference>
<proteinExistence type="predicted"/>
<dbReference type="EMBL" id="QGNW01000872">
    <property type="protein sequence ID" value="RVW59961.1"/>
    <property type="molecule type" value="Genomic_DNA"/>
</dbReference>
<accession>A0A438FJ16</accession>
<dbReference type="PANTHER" id="PTHR33470:SF40">
    <property type="entry name" value="PROTEIN SEED AND ROOT HAIR PROTECTIVE PROTEIN"/>
    <property type="match status" value="1"/>
</dbReference>
<reference evidence="3 4" key="1">
    <citation type="journal article" date="2018" name="PLoS Genet.">
        <title>Population sequencing reveals clonal diversity and ancestral inbreeding in the grapevine cultivar Chardonnay.</title>
        <authorList>
            <person name="Roach M.J."/>
            <person name="Johnson D.L."/>
            <person name="Bohlmann J."/>
            <person name="van Vuuren H.J."/>
            <person name="Jones S.J."/>
            <person name="Pretorius I.S."/>
            <person name="Schmidt S.A."/>
            <person name="Borneman A.R."/>
        </authorList>
    </citation>
    <scope>NUCLEOTIDE SEQUENCE [LARGE SCALE GENOMIC DNA]</scope>
    <source>
        <strain evidence="4">cv. Chardonnay</strain>
        <tissue evidence="3">Leaf</tissue>
    </source>
</reference>
<evidence type="ECO:0000256" key="2">
    <source>
        <dbReference type="SAM" id="SignalP"/>
    </source>
</evidence>
<evidence type="ECO:0000256" key="1">
    <source>
        <dbReference type="ARBA" id="ARBA00022729"/>
    </source>
</evidence>